<reference evidence="2 3" key="1">
    <citation type="submission" date="2024-09" db="EMBL/GenBank/DDBJ databases">
        <authorList>
            <person name="Sun Q."/>
            <person name="Mori K."/>
        </authorList>
    </citation>
    <scope>NUCLEOTIDE SEQUENCE [LARGE SCALE GENOMIC DNA]</scope>
    <source>
        <strain evidence="2 3">CCM 8545</strain>
    </source>
</reference>
<dbReference type="PANTHER" id="PTHR36573:SF1">
    <property type="entry name" value="INTERMEMBRANE PHOSPHOLIPID TRANSPORT SYSTEM BINDING PROTEIN MLAC"/>
    <property type="match status" value="1"/>
</dbReference>
<name>A0ABV6CBL2_9GAMM</name>
<feature type="signal peptide" evidence="1">
    <location>
        <begin position="1"/>
        <end position="29"/>
    </location>
</feature>
<keyword evidence="3" id="KW-1185">Reference proteome</keyword>
<dbReference type="EMBL" id="JBHLXE010000013">
    <property type="protein sequence ID" value="MFC0178663.1"/>
    <property type="molecule type" value="Genomic_DNA"/>
</dbReference>
<evidence type="ECO:0000313" key="3">
    <source>
        <dbReference type="Proteomes" id="UP001589758"/>
    </source>
</evidence>
<proteinExistence type="predicted"/>
<accession>A0ABV6CBL2</accession>
<dbReference type="Pfam" id="PF05494">
    <property type="entry name" value="MlaC"/>
    <property type="match status" value="1"/>
</dbReference>
<comment type="caution">
    <text evidence="2">The sequence shown here is derived from an EMBL/GenBank/DDBJ whole genome shotgun (WGS) entry which is preliminary data.</text>
</comment>
<dbReference type="PANTHER" id="PTHR36573">
    <property type="entry name" value="INTERMEMBRANE PHOSPHOLIPID TRANSPORT SYSTEM BINDING PROTEIN MLAC"/>
    <property type="match status" value="1"/>
</dbReference>
<sequence>MLKKLMLKLAKMKYALFVLFTLSTFNANAVDATNPYALMNEVAAKVFDRMKNEQTQIKQNPEQLKNIVREELLPYIHVKYAGALVLGRYYQSASEQEKEAFFKAFENYLVQVYAQALASYTDQTIDIAKEQPYADKETTSIRVTINNNNGRPPIRLDFAWRKNSKSGEWQAYDMTAEGISMVSTKQSEWSGLIKEKGVSGLTEQLQRDANLKVTLGQ</sequence>
<feature type="chain" id="PRO_5046948546" evidence="1">
    <location>
        <begin position="30"/>
        <end position="217"/>
    </location>
</feature>
<dbReference type="NCBIfam" id="NF011697">
    <property type="entry name" value="PRK15117.1"/>
    <property type="match status" value="1"/>
</dbReference>
<evidence type="ECO:0000313" key="2">
    <source>
        <dbReference type="EMBL" id="MFC0178663.1"/>
    </source>
</evidence>
<evidence type="ECO:0000256" key="1">
    <source>
        <dbReference type="SAM" id="SignalP"/>
    </source>
</evidence>
<dbReference type="RefSeq" id="WP_385875508.1">
    <property type="nucleotide sequence ID" value="NZ_JBHLXE010000013.1"/>
</dbReference>
<protein>
    <submittedName>
        <fullName evidence="2">Phospholipid-binding protein MlaC</fullName>
    </submittedName>
</protein>
<keyword evidence="1" id="KW-0732">Signal</keyword>
<dbReference type="Proteomes" id="UP001589758">
    <property type="component" value="Unassembled WGS sequence"/>
</dbReference>
<dbReference type="Gene3D" id="3.10.450.710">
    <property type="entry name" value="Tgt2/MlaC"/>
    <property type="match status" value="1"/>
</dbReference>
<dbReference type="PIRSF" id="PIRSF004649">
    <property type="entry name" value="MlaC"/>
    <property type="match status" value="1"/>
</dbReference>
<gene>
    <name evidence="2" type="primary">mlaC</name>
    <name evidence="2" type="ORF">ACFFIT_00855</name>
</gene>
<organism evidence="2 3">
    <name type="scientific">Thorsellia kenyensis</name>
    <dbReference type="NCBI Taxonomy" id="1549888"/>
    <lineage>
        <taxon>Bacteria</taxon>
        <taxon>Pseudomonadati</taxon>
        <taxon>Pseudomonadota</taxon>
        <taxon>Gammaproteobacteria</taxon>
        <taxon>Enterobacterales</taxon>
        <taxon>Thorselliaceae</taxon>
        <taxon>Thorsellia</taxon>
    </lineage>
</organism>
<dbReference type="InterPro" id="IPR042245">
    <property type="entry name" value="Tgt2/MlaC_sf"/>
</dbReference>
<dbReference type="InterPro" id="IPR008869">
    <property type="entry name" value="MlaC/ttg2D"/>
</dbReference>